<dbReference type="InterPro" id="IPR009839">
    <property type="entry name" value="SseB_N"/>
</dbReference>
<feature type="domain" description="SseB protein N-terminal" evidence="1">
    <location>
        <begin position="127"/>
        <end position="224"/>
    </location>
</feature>
<name>A0ABQ5R1X7_9ACTN</name>
<evidence type="ECO:0000259" key="1">
    <source>
        <dbReference type="Pfam" id="PF07179"/>
    </source>
</evidence>
<dbReference type="RefSeq" id="WP_281899360.1">
    <property type="nucleotide sequence ID" value="NZ_BSDI01000025.1"/>
</dbReference>
<dbReference type="Proteomes" id="UP001144280">
    <property type="component" value="Unassembled WGS sequence"/>
</dbReference>
<evidence type="ECO:0000313" key="3">
    <source>
        <dbReference type="Proteomes" id="UP001144280"/>
    </source>
</evidence>
<accession>A0ABQ5R1X7</accession>
<dbReference type="Pfam" id="PF07179">
    <property type="entry name" value="SseB"/>
    <property type="match status" value="1"/>
</dbReference>
<gene>
    <name evidence="2" type="ORF">Pa4123_48610</name>
</gene>
<comment type="caution">
    <text evidence="2">The sequence shown here is derived from an EMBL/GenBank/DDBJ whole genome shotgun (WGS) entry which is preliminary data.</text>
</comment>
<keyword evidence="3" id="KW-1185">Reference proteome</keyword>
<organism evidence="2 3">
    <name type="scientific">Phytohabitans aurantiacus</name>
    <dbReference type="NCBI Taxonomy" id="3016789"/>
    <lineage>
        <taxon>Bacteria</taxon>
        <taxon>Bacillati</taxon>
        <taxon>Actinomycetota</taxon>
        <taxon>Actinomycetes</taxon>
        <taxon>Micromonosporales</taxon>
        <taxon>Micromonosporaceae</taxon>
    </lineage>
</organism>
<evidence type="ECO:0000313" key="2">
    <source>
        <dbReference type="EMBL" id="GLH99585.1"/>
    </source>
</evidence>
<dbReference type="EMBL" id="BSDI01000025">
    <property type="protein sequence ID" value="GLH99585.1"/>
    <property type="molecule type" value="Genomic_DNA"/>
</dbReference>
<protein>
    <recommendedName>
        <fullName evidence="1">SseB protein N-terminal domain-containing protein</fullName>
    </recommendedName>
</protein>
<reference evidence="2" key="1">
    <citation type="submission" date="2022-12" db="EMBL/GenBank/DDBJ databases">
        <title>New Phytohabitans aurantiacus sp. RD004123 nov., an actinomycete isolated from soil.</title>
        <authorList>
            <person name="Triningsih D.W."/>
            <person name="Harunari E."/>
            <person name="Igarashi Y."/>
        </authorList>
    </citation>
    <scope>NUCLEOTIDE SEQUENCE</scope>
    <source>
        <strain evidence="2">RD004123</strain>
    </source>
</reference>
<sequence length="236" mass="25492">MSWRPDEYVLGALYDAVHRGDPDAYLAALVDSCLVVPGDPAEGGWPVVETPDGVCVVVYTTLPVDIERYSIWPAFDLLHGWPDPEWSLSVDSGLPTQVTVEPSGVAQAAARAAETYPLDVALWQAGGDPEPYLDALVGADVTVPMRPEGSPSRDLTDPEFAWWRAPDGQAIALFSSPVRLRARLGDVPWLVARFVDVLRHWPDEHAALIDPDHHIGATLPAATMAAMTNTLPTATP</sequence>
<proteinExistence type="predicted"/>